<keyword evidence="2 3" id="KW-0175">Coiled coil</keyword>
<proteinExistence type="inferred from homology"/>
<name>A0AAV6MPH6_9ROSI</name>
<protein>
    <submittedName>
        <fullName evidence="8">NDR1/HIN1-like protein 1</fullName>
    </submittedName>
</protein>
<evidence type="ECO:0000256" key="5">
    <source>
        <dbReference type="SAM" id="Phobius"/>
    </source>
</evidence>
<feature type="coiled-coil region" evidence="3">
    <location>
        <begin position="336"/>
        <end position="363"/>
    </location>
</feature>
<dbReference type="AlphaFoldDB" id="A0AAV6MPH6"/>
<comment type="caution">
    <text evidence="8">The sequence shown here is derived from an EMBL/GenBank/DDBJ whole genome shotgun (WGS) entry which is preliminary data.</text>
</comment>
<feature type="domain" description="Late embryogenesis abundant protein LEA-2 subgroup" evidence="6">
    <location>
        <begin position="79"/>
        <end position="181"/>
    </location>
</feature>
<feature type="non-terminal residue" evidence="8">
    <location>
        <position position="1"/>
    </location>
</feature>
<dbReference type="Pfam" id="PF09745">
    <property type="entry name" value="NSRP1_N"/>
    <property type="match status" value="1"/>
</dbReference>
<comment type="similarity">
    <text evidence="1">Belongs to the NSRP1 family.</text>
</comment>
<evidence type="ECO:0000259" key="6">
    <source>
        <dbReference type="Pfam" id="PF03168"/>
    </source>
</evidence>
<keyword evidence="5" id="KW-1133">Transmembrane helix</keyword>
<dbReference type="GO" id="GO:0000381">
    <property type="term" value="P:regulation of alternative mRNA splicing, via spliceosome"/>
    <property type="evidence" value="ECO:0007669"/>
    <property type="project" value="InterPro"/>
</dbReference>
<feature type="compositionally biased region" description="Basic and acidic residues" evidence="4">
    <location>
        <begin position="436"/>
        <end position="446"/>
    </location>
</feature>
<dbReference type="InterPro" id="IPR004864">
    <property type="entry name" value="LEA_2"/>
</dbReference>
<evidence type="ECO:0000256" key="2">
    <source>
        <dbReference type="ARBA" id="ARBA00023054"/>
    </source>
</evidence>
<accession>A0AAV6MPH6</accession>
<evidence type="ECO:0000259" key="7">
    <source>
        <dbReference type="Pfam" id="PF09745"/>
    </source>
</evidence>
<dbReference type="EMBL" id="JAGKQH010000013">
    <property type="protein sequence ID" value="KAG6583699.1"/>
    <property type="molecule type" value="Genomic_DNA"/>
</dbReference>
<dbReference type="Proteomes" id="UP000685013">
    <property type="component" value="Chromosome 13"/>
</dbReference>
<keyword evidence="5" id="KW-0472">Membrane</keyword>
<feature type="transmembrane region" description="Helical" evidence="5">
    <location>
        <begin position="23"/>
        <end position="45"/>
    </location>
</feature>
<evidence type="ECO:0000256" key="4">
    <source>
        <dbReference type="SAM" id="MobiDB-lite"/>
    </source>
</evidence>
<feature type="compositionally biased region" description="Basic and acidic residues" evidence="4">
    <location>
        <begin position="469"/>
        <end position="512"/>
    </location>
</feature>
<dbReference type="PANTHER" id="PTHR30060:SF0">
    <property type="entry name" value="COILED-COIL PROTEIN (DUF2040)-RELATED"/>
    <property type="match status" value="1"/>
</dbReference>
<feature type="compositionally biased region" description="Basic and acidic residues" evidence="4">
    <location>
        <begin position="388"/>
        <end position="422"/>
    </location>
</feature>
<dbReference type="Pfam" id="PF03168">
    <property type="entry name" value="LEA_2"/>
    <property type="match status" value="1"/>
</dbReference>
<evidence type="ECO:0000313" key="8">
    <source>
        <dbReference type="EMBL" id="KAG6583699.1"/>
    </source>
</evidence>
<keyword evidence="5" id="KW-0812">Transmembrane</keyword>
<dbReference type="InterPro" id="IPR018612">
    <property type="entry name" value="NSRP1_N"/>
</dbReference>
<sequence>MTVKDCDHHHHHDCERRRLYRRIACAIFTVLLLISLVIFLIWAILRPSKPRLILQDVTVFGLNVSSVPPAAISTTMQVTISSHNPNSRIGVYYQIMDVYAAYRGQQVTLPTLLPPTYQGHNDVTVWSPFLYGEAVPVAPEFAEALNEDNNVGAMLFNIKINGQVRWKVGSWISGRYRLNANCPAYIKFGDPKNGIAFGPAMKFRFVQGTAVLLPFSSLDLRNNDDDDDVEREISRQASKNKALKDIEEQHKKALAEDPSVFDYDGVYDEMKEKAVLPRAYDREERKPKYIQNLMKKAKEREREQEVIYERKLAKERSKDDHLYAGKDKFVTSAYKKKLAEQAKWMEEERLRQLREEKDDVTKKSDISDFYFNLQKNIAYGAGNAVEPREPLQKLQSEKQAEVQKLKKHEESANADIVNDHQSPKYPSSPSQSAKIIEQDRHLEEHLSNSNKTTPSDVRGTSPPPLHNKTPVEKQPEHDQGEQQPKRDHHKRSENAVAAAKERFLARKRTKEV</sequence>
<gene>
    <name evidence="8" type="primary">NHL1</name>
    <name evidence="8" type="ORF">SDJN03_19631</name>
</gene>
<feature type="compositionally biased region" description="Low complexity" evidence="4">
    <location>
        <begin position="423"/>
        <end position="432"/>
    </location>
</feature>
<reference evidence="8 9" key="1">
    <citation type="journal article" date="2021" name="Hortic Res">
        <title>The domestication of Cucurbita argyrosperma as revealed by the genome of its wild relative.</title>
        <authorList>
            <person name="Barrera-Redondo J."/>
            <person name="Sanchez-de la Vega G."/>
            <person name="Aguirre-Liguori J.A."/>
            <person name="Castellanos-Morales G."/>
            <person name="Gutierrez-Guerrero Y.T."/>
            <person name="Aguirre-Dugua X."/>
            <person name="Aguirre-Planter E."/>
            <person name="Tenaillon M.I."/>
            <person name="Lira-Saade R."/>
            <person name="Eguiarte L.E."/>
        </authorList>
    </citation>
    <scope>NUCLEOTIDE SEQUENCE [LARGE SCALE GENOMIC DNA]</scope>
    <source>
        <strain evidence="8">JBR-2021</strain>
    </source>
</reference>
<dbReference type="PANTHER" id="PTHR30060">
    <property type="entry name" value="INNER MEMBRANE PROTEIN"/>
    <property type="match status" value="1"/>
</dbReference>
<feature type="region of interest" description="Disordered" evidence="4">
    <location>
        <begin position="388"/>
        <end position="512"/>
    </location>
</feature>
<evidence type="ECO:0000256" key="1">
    <source>
        <dbReference type="ARBA" id="ARBA00010126"/>
    </source>
</evidence>
<feature type="domain" description="Nuclear speckle splicing regulatory protein 1 N-terminal" evidence="7">
    <location>
        <begin position="247"/>
        <end position="363"/>
    </location>
</feature>
<evidence type="ECO:0000313" key="9">
    <source>
        <dbReference type="Proteomes" id="UP000685013"/>
    </source>
</evidence>
<evidence type="ECO:0000256" key="3">
    <source>
        <dbReference type="SAM" id="Coils"/>
    </source>
</evidence>
<keyword evidence="9" id="KW-1185">Reference proteome</keyword>
<organism evidence="8 9">
    <name type="scientific">Cucurbita argyrosperma subsp. sororia</name>
    <dbReference type="NCBI Taxonomy" id="37648"/>
    <lineage>
        <taxon>Eukaryota</taxon>
        <taxon>Viridiplantae</taxon>
        <taxon>Streptophyta</taxon>
        <taxon>Embryophyta</taxon>
        <taxon>Tracheophyta</taxon>
        <taxon>Spermatophyta</taxon>
        <taxon>Magnoliopsida</taxon>
        <taxon>eudicotyledons</taxon>
        <taxon>Gunneridae</taxon>
        <taxon>Pentapetalae</taxon>
        <taxon>rosids</taxon>
        <taxon>fabids</taxon>
        <taxon>Cucurbitales</taxon>
        <taxon>Cucurbitaceae</taxon>
        <taxon>Cucurbiteae</taxon>
        <taxon>Cucurbita</taxon>
    </lineage>
</organism>